<dbReference type="Pfam" id="PF00440">
    <property type="entry name" value="TetR_N"/>
    <property type="match status" value="1"/>
</dbReference>
<evidence type="ECO:0000313" key="6">
    <source>
        <dbReference type="EMBL" id="OBI43791.1"/>
    </source>
</evidence>
<keyword evidence="3" id="KW-0804">Transcription</keyword>
<dbReference type="OrthoDB" id="3237195at2"/>
<evidence type="ECO:0000256" key="2">
    <source>
        <dbReference type="ARBA" id="ARBA00023125"/>
    </source>
</evidence>
<dbReference type="Gene3D" id="1.10.357.10">
    <property type="entry name" value="Tetracycline Repressor, domain 2"/>
    <property type="match status" value="1"/>
</dbReference>
<dbReference type="InterPro" id="IPR009057">
    <property type="entry name" value="Homeodomain-like_sf"/>
</dbReference>
<dbReference type="InterPro" id="IPR001647">
    <property type="entry name" value="HTH_TetR"/>
</dbReference>
<protein>
    <submittedName>
        <fullName evidence="6">TetR family transcriptional regulator</fullName>
    </submittedName>
</protein>
<dbReference type="SUPFAM" id="SSF46689">
    <property type="entry name" value="Homeodomain-like"/>
    <property type="match status" value="1"/>
</dbReference>
<dbReference type="PANTHER" id="PTHR47506">
    <property type="entry name" value="TRANSCRIPTIONAL REGULATORY PROTEIN"/>
    <property type="match status" value="1"/>
</dbReference>
<evidence type="ECO:0000256" key="4">
    <source>
        <dbReference type="PROSITE-ProRule" id="PRU00335"/>
    </source>
</evidence>
<reference evidence="7" key="1">
    <citation type="submission" date="2016-06" db="EMBL/GenBank/DDBJ databases">
        <authorList>
            <person name="Sutton G."/>
            <person name="Brinkac L."/>
            <person name="Sanka R."/>
            <person name="Adams M."/>
            <person name="Lau E."/>
            <person name="Sam S."/>
            <person name="Sreng N."/>
            <person name="Him V."/>
            <person name="Kerleguer A."/>
            <person name="Cheng S."/>
        </authorList>
    </citation>
    <scope>NUCLEOTIDE SEQUENCE [LARGE SCALE GENOMIC DNA]</scope>
    <source>
        <strain evidence="7">E861</strain>
    </source>
</reference>
<feature type="domain" description="HTH tetR-type" evidence="5">
    <location>
        <begin position="10"/>
        <end position="70"/>
    </location>
</feature>
<proteinExistence type="predicted"/>
<dbReference type="PANTHER" id="PTHR47506:SF6">
    <property type="entry name" value="HTH-TYPE TRANSCRIPTIONAL REPRESSOR NEMR"/>
    <property type="match status" value="1"/>
</dbReference>
<keyword evidence="1" id="KW-0805">Transcription regulation</keyword>
<evidence type="ECO:0000256" key="3">
    <source>
        <dbReference type="ARBA" id="ARBA00023163"/>
    </source>
</evidence>
<dbReference type="GO" id="GO:0003677">
    <property type="term" value="F:DNA binding"/>
    <property type="evidence" value="ECO:0007669"/>
    <property type="project" value="UniProtKB-UniRule"/>
</dbReference>
<evidence type="ECO:0000313" key="7">
    <source>
        <dbReference type="Proteomes" id="UP000093592"/>
    </source>
</evidence>
<dbReference type="Proteomes" id="UP000093592">
    <property type="component" value="Unassembled WGS sequence"/>
</dbReference>
<dbReference type="EMBL" id="LZKJ01000144">
    <property type="protein sequence ID" value="OBI43791.1"/>
    <property type="molecule type" value="Genomic_DNA"/>
</dbReference>
<name>A0A1A2Z3N0_9MYCO</name>
<dbReference type="RefSeq" id="WP_065015414.1">
    <property type="nucleotide sequence ID" value="NZ_LZKJ01000144.1"/>
</dbReference>
<accession>A0A1A2Z3N0</accession>
<dbReference type="PRINTS" id="PR00455">
    <property type="entry name" value="HTHTETR"/>
</dbReference>
<evidence type="ECO:0000259" key="5">
    <source>
        <dbReference type="PROSITE" id="PS50977"/>
    </source>
</evidence>
<dbReference type="InterPro" id="IPR036271">
    <property type="entry name" value="Tet_transcr_reg_TetR-rel_C_sf"/>
</dbReference>
<organism evidence="6 7">
    <name type="scientific">Mycobacterium kyorinense</name>
    <dbReference type="NCBI Taxonomy" id="487514"/>
    <lineage>
        <taxon>Bacteria</taxon>
        <taxon>Bacillati</taxon>
        <taxon>Actinomycetota</taxon>
        <taxon>Actinomycetes</taxon>
        <taxon>Mycobacteriales</taxon>
        <taxon>Mycobacteriaceae</taxon>
        <taxon>Mycobacterium</taxon>
    </lineage>
</organism>
<sequence>MNEPTDSRADTTRQQILRAAAHQFARRPYHEVGLDDILADAELTKGAMYFHFRSKHALALAIIEAQTVAATAAIQDLLGRKLSGLETLVDFIYLIAVQDLAEDRARAALHLLETVGRAEEFQTRLQDGWIESIALVAERAIGEGDIIKDCDPHDVGRLLVSLYLGMRYTSKLDKAERFLLDLEKSWALVLPGIVHADRISYFRQFIRRRTTLAISAAGQAAGGG</sequence>
<comment type="caution">
    <text evidence="6">The sequence shown here is derived from an EMBL/GenBank/DDBJ whole genome shotgun (WGS) entry which is preliminary data.</text>
</comment>
<evidence type="ECO:0000256" key="1">
    <source>
        <dbReference type="ARBA" id="ARBA00023015"/>
    </source>
</evidence>
<feature type="DNA-binding region" description="H-T-H motif" evidence="4">
    <location>
        <begin position="33"/>
        <end position="52"/>
    </location>
</feature>
<keyword evidence="2 4" id="KW-0238">DNA-binding</keyword>
<dbReference type="SUPFAM" id="SSF48498">
    <property type="entry name" value="Tetracyclin repressor-like, C-terminal domain"/>
    <property type="match status" value="1"/>
</dbReference>
<gene>
    <name evidence="6" type="ORF">A5707_04215</name>
</gene>
<dbReference type="AlphaFoldDB" id="A0A1A2Z3N0"/>
<dbReference type="PROSITE" id="PS50977">
    <property type="entry name" value="HTH_TETR_2"/>
    <property type="match status" value="1"/>
</dbReference>